<dbReference type="SUPFAM" id="SSF53056">
    <property type="entry name" value="beta-carbonic anhydrase, cab"/>
    <property type="match status" value="1"/>
</dbReference>
<dbReference type="RefSeq" id="WP_129352274.1">
    <property type="nucleotide sequence ID" value="NZ_CP026538.1"/>
</dbReference>
<dbReference type="Proteomes" id="UP000293296">
    <property type="component" value="Chromosome"/>
</dbReference>
<dbReference type="Pfam" id="PF00484">
    <property type="entry name" value="Pro_CA"/>
    <property type="match status" value="1"/>
</dbReference>
<feature type="binding site" evidence="2">
    <location>
        <position position="134"/>
    </location>
    <ligand>
        <name>Zn(2+)</name>
        <dbReference type="ChEBI" id="CHEBI:29105"/>
    </ligand>
</feature>
<proteinExistence type="inferred from homology"/>
<dbReference type="KEGG" id="dcb:C3Y92_10155"/>
<dbReference type="SMART" id="SM00947">
    <property type="entry name" value="Pro_CA"/>
    <property type="match status" value="1"/>
</dbReference>
<dbReference type="InterPro" id="IPR036874">
    <property type="entry name" value="Carbonic_anhydrase_sf"/>
</dbReference>
<dbReference type="PANTHER" id="PTHR11002:SF79">
    <property type="entry name" value="CARBONIC ANHYDRASE 2"/>
    <property type="match status" value="1"/>
</dbReference>
<evidence type="ECO:0000256" key="1">
    <source>
        <dbReference type="ARBA" id="ARBA00006217"/>
    </source>
</evidence>
<evidence type="ECO:0000256" key="2">
    <source>
        <dbReference type="PIRSR" id="PIRSR601765-1"/>
    </source>
</evidence>
<dbReference type="AlphaFoldDB" id="A0A4P6I1C1"/>
<dbReference type="InterPro" id="IPR001765">
    <property type="entry name" value="Carbonic_anhydrase"/>
</dbReference>
<keyword evidence="2" id="KW-0479">Metal-binding</keyword>
<name>A0A4P6I1C1_9BACT</name>
<reference evidence="4 5" key="1">
    <citation type="submission" date="2018-02" db="EMBL/GenBank/DDBJ databases">
        <title>Genome sequence of Desulfovibrio carbinolicus DSM 3852.</title>
        <authorList>
            <person name="Wilbanks E."/>
            <person name="Skennerton C.T."/>
            <person name="Orphan V.J."/>
        </authorList>
    </citation>
    <scope>NUCLEOTIDE SEQUENCE [LARGE SCALE GENOMIC DNA]</scope>
    <source>
        <strain evidence="4 5">DSM 3852</strain>
    </source>
</reference>
<evidence type="ECO:0000313" key="5">
    <source>
        <dbReference type="Proteomes" id="UP000293296"/>
    </source>
</evidence>
<dbReference type="Gene3D" id="3.40.1050.10">
    <property type="entry name" value="Carbonic anhydrase"/>
    <property type="match status" value="1"/>
</dbReference>
<feature type="chain" id="PRO_5020591609" evidence="3">
    <location>
        <begin position="24"/>
        <end position="237"/>
    </location>
</feature>
<evidence type="ECO:0000256" key="3">
    <source>
        <dbReference type="SAM" id="SignalP"/>
    </source>
</evidence>
<sequence length="237" mass="24876">MKRFVTAFAGAVITFSMAGAAMAFSGGAGISADEALARLKEGNTRYVAGAAVTPRQDAARRHETATGGQHPFVSVLSCADSRVPVETVFDQGIGDVFVIRVAGNVANTDEIGTIEYGTEHLGTPLVVVLAHTKCGAVTAVVKGEHVTENIGKLVAPIVPAVASVKSRFATDDLNELINRSIEANMWQAIADMYAKSPLLKKMAADGKIKVVGALYDIDSGDVHWFGEHPSNANLIGK</sequence>
<protein>
    <submittedName>
        <fullName evidence="4">Carbonic anhydrase</fullName>
    </submittedName>
</protein>
<dbReference type="GO" id="GO:0008270">
    <property type="term" value="F:zinc ion binding"/>
    <property type="evidence" value="ECO:0007669"/>
    <property type="project" value="InterPro"/>
</dbReference>
<feature type="binding site" evidence="2">
    <location>
        <position position="78"/>
    </location>
    <ligand>
        <name>Zn(2+)</name>
        <dbReference type="ChEBI" id="CHEBI:29105"/>
    </ligand>
</feature>
<keyword evidence="2" id="KW-0862">Zinc</keyword>
<organism evidence="4 5">
    <name type="scientific">Solidesulfovibrio carbinolicus</name>
    <dbReference type="NCBI Taxonomy" id="296842"/>
    <lineage>
        <taxon>Bacteria</taxon>
        <taxon>Pseudomonadati</taxon>
        <taxon>Thermodesulfobacteriota</taxon>
        <taxon>Desulfovibrionia</taxon>
        <taxon>Desulfovibrionales</taxon>
        <taxon>Desulfovibrionaceae</taxon>
        <taxon>Solidesulfovibrio</taxon>
    </lineage>
</organism>
<dbReference type="GO" id="GO:0004089">
    <property type="term" value="F:carbonate dehydratase activity"/>
    <property type="evidence" value="ECO:0007669"/>
    <property type="project" value="InterPro"/>
</dbReference>
<feature type="binding site" evidence="2">
    <location>
        <position position="131"/>
    </location>
    <ligand>
        <name>Zn(2+)</name>
        <dbReference type="ChEBI" id="CHEBI:29105"/>
    </ligand>
</feature>
<feature type="signal peptide" evidence="3">
    <location>
        <begin position="1"/>
        <end position="23"/>
    </location>
</feature>
<evidence type="ECO:0000313" key="4">
    <source>
        <dbReference type="EMBL" id="QAZ67569.1"/>
    </source>
</evidence>
<feature type="binding site" evidence="2">
    <location>
        <position position="80"/>
    </location>
    <ligand>
        <name>Zn(2+)</name>
        <dbReference type="ChEBI" id="CHEBI:29105"/>
    </ligand>
</feature>
<comment type="cofactor">
    <cofactor evidence="2">
        <name>Zn(2+)</name>
        <dbReference type="ChEBI" id="CHEBI:29105"/>
    </cofactor>
    <text evidence="2">Binds 1 zinc ion per subunit.</text>
</comment>
<gene>
    <name evidence="4" type="ORF">C3Y92_10155</name>
</gene>
<keyword evidence="3" id="KW-0732">Signal</keyword>
<dbReference type="PANTHER" id="PTHR11002">
    <property type="entry name" value="CARBONIC ANHYDRASE"/>
    <property type="match status" value="1"/>
</dbReference>
<dbReference type="CDD" id="cd03378">
    <property type="entry name" value="beta_CA_cladeC"/>
    <property type="match status" value="1"/>
</dbReference>
<comment type="similarity">
    <text evidence="1">Belongs to the beta-class carbonic anhydrase family.</text>
</comment>
<dbReference type="EMBL" id="CP026538">
    <property type="protein sequence ID" value="QAZ67569.1"/>
    <property type="molecule type" value="Genomic_DNA"/>
</dbReference>
<dbReference type="OrthoDB" id="9797527at2"/>
<accession>A0A4P6I1C1</accession>
<keyword evidence="5" id="KW-1185">Reference proteome</keyword>